<dbReference type="NCBIfam" id="NF009466">
    <property type="entry name" value="PRK12826.1-2"/>
    <property type="match status" value="1"/>
</dbReference>
<dbReference type="PRINTS" id="PR00081">
    <property type="entry name" value="GDHRDH"/>
</dbReference>
<sequence>MFADLADKVVIITGGGRGLGRTIADGFAKQGATVVLVGRSLEQLNIAVREINEAGGKAAAFQADIADEDSVSALCKSVHDTYGRIDVLVNNAGINPWYKSAENTTLQEWRQIIDVNLTGVFLTCKYAGQLMLNAGQGSIINITSVAGRVGLAKTTAYCAAKGGVEMLTRQLALEWAARGIRVNAVAPGYFATDLTEGLRTHPVLGRRVMDRTPLGRFGELQEIVGASLFLASSAASYVTGHSLAVDGGWTAC</sequence>
<dbReference type="SUPFAM" id="SSF51735">
    <property type="entry name" value="NAD(P)-binding Rossmann-fold domains"/>
    <property type="match status" value="1"/>
</dbReference>
<evidence type="ECO:0000313" key="4">
    <source>
        <dbReference type="EMBL" id="AKV10928.1"/>
    </source>
</evidence>
<comment type="similarity">
    <text evidence="1">Belongs to the short-chain dehydrogenases/reductases (SDR) family.</text>
</comment>
<feature type="domain" description="Ketoreductase" evidence="3">
    <location>
        <begin position="8"/>
        <end position="190"/>
    </location>
</feature>
<dbReference type="AlphaFoldDB" id="A0A0K1QYW7"/>
<dbReference type="PROSITE" id="PS00061">
    <property type="entry name" value="ADH_SHORT"/>
    <property type="match status" value="1"/>
</dbReference>
<dbReference type="InterPro" id="IPR036291">
    <property type="entry name" value="NAD(P)-bd_dom_sf"/>
</dbReference>
<dbReference type="PRINTS" id="PR00080">
    <property type="entry name" value="SDRFAMILY"/>
</dbReference>
<evidence type="ECO:0000256" key="2">
    <source>
        <dbReference type="ARBA" id="ARBA00023002"/>
    </source>
</evidence>
<dbReference type="Proteomes" id="UP000017175">
    <property type="component" value="Chromosome"/>
</dbReference>
<dbReference type="Gene3D" id="3.40.50.720">
    <property type="entry name" value="NAD(P)-binding Rossmann-like Domain"/>
    <property type="match status" value="1"/>
</dbReference>
<dbReference type="PANTHER" id="PTHR42760">
    <property type="entry name" value="SHORT-CHAIN DEHYDROGENASES/REDUCTASES FAMILY MEMBER"/>
    <property type="match status" value="1"/>
</dbReference>
<dbReference type="GO" id="GO:0005975">
    <property type="term" value="P:carbohydrate metabolic process"/>
    <property type="evidence" value="ECO:0007669"/>
    <property type="project" value="UniProtKB-ARBA"/>
</dbReference>
<dbReference type="PANTHER" id="PTHR42760:SF124">
    <property type="entry name" value="SHORT-CHAIN DEHYDROGENASE_REDUCTASE"/>
    <property type="match status" value="1"/>
</dbReference>
<evidence type="ECO:0000256" key="1">
    <source>
        <dbReference type="ARBA" id="ARBA00006484"/>
    </source>
</evidence>
<dbReference type="InterPro" id="IPR002347">
    <property type="entry name" value="SDR_fam"/>
</dbReference>
<protein>
    <submittedName>
        <fullName evidence="4">Short-chain dehydrogenase</fullName>
    </submittedName>
</protein>
<name>A0A0K1QYW7_PSEFL</name>
<dbReference type="eggNOG" id="COG1028">
    <property type="taxonomic scope" value="Bacteria"/>
</dbReference>
<accession>A0A0K1QYW7</accession>
<evidence type="ECO:0000313" key="5">
    <source>
        <dbReference type="Proteomes" id="UP000017175"/>
    </source>
</evidence>
<dbReference type="InterPro" id="IPR057326">
    <property type="entry name" value="KR_dom"/>
</dbReference>
<keyword evidence="2" id="KW-0560">Oxidoreductase</keyword>
<dbReference type="GO" id="GO:0016616">
    <property type="term" value="F:oxidoreductase activity, acting on the CH-OH group of donors, NAD or NADP as acceptor"/>
    <property type="evidence" value="ECO:0007669"/>
    <property type="project" value="TreeGrafter"/>
</dbReference>
<dbReference type="NCBIfam" id="NF005559">
    <property type="entry name" value="PRK07231.1"/>
    <property type="match status" value="1"/>
</dbReference>
<dbReference type="SMART" id="SM00822">
    <property type="entry name" value="PKS_KR"/>
    <property type="match status" value="1"/>
</dbReference>
<dbReference type="InterPro" id="IPR020904">
    <property type="entry name" value="Sc_DH/Rdtase_CS"/>
</dbReference>
<dbReference type="FunFam" id="3.40.50.720:FF:000240">
    <property type="entry name" value="SDR family oxidoreductase"/>
    <property type="match status" value="1"/>
</dbReference>
<evidence type="ECO:0000259" key="3">
    <source>
        <dbReference type="SMART" id="SM00822"/>
    </source>
</evidence>
<organism evidence="4 5">
    <name type="scientific">Pseudomonas fluorescens NCIMB 11764</name>
    <dbReference type="NCBI Taxonomy" id="1221522"/>
    <lineage>
        <taxon>Bacteria</taxon>
        <taxon>Pseudomonadati</taxon>
        <taxon>Pseudomonadota</taxon>
        <taxon>Gammaproteobacteria</taxon>
        <taxon>Pseudomonadales</taxon>
        <taxon>Pseudomonadaceae</taxon>
        <taxon>Pseudomonas</taxon>
    </lineage>
</organism>
<dbReference type="Pfam" id="PF13561">
    <property type="entry name" value="adh_short_C2"/>
    <property type="match status" value="1"/>
</dbReference>
<gene>
    <name evidence="4" type="ORF">B723_22045</name>
</gene>
<dbReference type="EMBL" id="CP010945">
    <property type="protein sequence ID" value="AKV10928.1"/>
    <property type="molecule type" value="Genomic_DNA"/>
</dbReference>
<proteinExistence type="inferred from homology"/>
<reference evidence="4 5" key="1">
    <citation type="journal article" date="2012" name="J. Bacteriol.">
        <title>Draft genome sequence of the cyanide-utilizing bacterium Pseudomonas fluorescens strain NCIMB 11764.</title>
        <authorList>
            <person name="Vilo C.A."/>
            <person name="Benedik M.J."/>
            <person name="Kunz D.A."/>
            <person name="Dong Q."/>
        </authorList>
    </citation>
    <scope>NUCLEOTIDE SEQUENCE [LARGE SCALE GENOMIC DNA]</scope>
    <source>
        <strain evidence="4 5">NCIMB 11764</strain>
    </source>
</reference>